<reference evidence="2 3" key="1">
    <citation type="submission" date="2018-11" db="EMBL/GenBank/DDBJ databases">
        <authorList>
            <person name="Lopez-Roques C."/>
            <person name="Donnadieu C."/>
            <person name="Bouchez O."/>
            <person name="Klopp C."/>
            <person name="Cabau C."/>
            <person name="Zahm M."/>
        </authorList>
    </citation>
    <scope>NUCLEOTIDE SEQUENCE [LARGE SCALE GENOMIC DNA]</scope>
    <source>
        <strain evidence="2">RS831</strain>
        <tissue evidence="2">Whole body</tissue>
    </source>
</reference>
<dbReference type="EMBL" id="CM012457">
    <property type="protein sequence ID" value="RVE58367.1"/>
    <property type="molecule type" value="Genomic_DNA"/>
</dbReference>
<feature type="region of interest" description="Disordered" evidence="1">
    <location>
        <begin position="1"/>
        <end position="25"/>
    </location>
</feature>
<proteinExistence type="predicted"/>
<dbReference type="AlphaFoldDB" id="A0A3S2TYA1"/>
<evidence type="ECO:0000256" key="1">
    <source>
        <dbReference type="SAM" id="MobiDB-lite"/>
    </source>
</evidence>
<protein>
    <submittedName>
        <fullName evidence="2">Uncharacterized protein</fullName>
    </submittedName>
</protein>
<dbReference type="Proteomes" id="UP000283210">
    <property type="component" value="Chromosome 21"/>
</dbReference>
<name>A0A3S2TYA1_ORYJA</name>
<sequence>MDTLRHTLFPPPAPFPAADWPRGGSRDRDCVVLVFSSVRFGSLSIHISERWIRIQVASRADRPPQRWMTSSSPP</sequence>
<evidence type="ECO:0000313" key="2">
    <source>
        <dbReference type="EMBL" id="RVE58367.1"/>
    </source>
</evidence>
<accession>A0A3S2TYA1</accession>
<organism evidence="2 3">
    <name type="scientific">Oryzias javanicus</name>
    <name type="common">Javanese ricefish</name>
    <name type="synonym">Aplocheilus javanicus</name>
    <dbReference type="NCBI Taxonomy" id="123683"/>
    <lineage>
        <taxon>Eukaryota</taxon>
        <taxon>Metazoa</taxon>
        <taxon>Chordata</taxon>
        <taxon>Craniata</taxon>
        <taxon>Vertebrata</taxon>
        <taxon>Euteleostomi</taxon>
        <taxon>Actinopterygii</taxon>
        <taxon>Neopterygii</taxon>
        <taxon>Teleostei</taxon>
        <taxon>Neoteleostei</taxon>
        <taxon>Acanthomorphata</taxon>
        <taxon>Ovalentaria</taxon>
        <taxon>Atherinomorphae</taxon>
        <taxon>Beloniformes</taxon>
        <taxon>Adrianichthyidae</taxon>
        <taxon>Oryziinae</taxon>
        <taxon>Oryzias</taxon>
    </lineage>
</organism>
<reference evidence="2 3" key="2">
    <citation type="submission" date="2019-01" db="EMBL/GenBank/DDBJ databases">
        <title>A chromosome length genome reference of the Java medaka (oryzias javanicus).</title>
        <authorList>
            <person name="Herpin A."/>
            <person name="Takehana Y."/>
            <person name="Naruse K."/>
            <person name="Ansai S."/>
            <person name="Kawaguchi M."/>
        </authorList>
    </citation>
    <scope>NUCLEOTIDE SEQUENCE [LARGE SCALE GENOMIC DNA]</scope>
    <source>
        <strain evidence="2">RS831</strain>
        <tissue evidence="2">Whole body</tissue>
    </source>
</reference>
<gene>
    <name evidence="2" type="ORF">OJAV_G00208490</name>
</gene>
<keyword evidence="3" id="KW-1185">Reference proteome</keyword>
<evidence type="ECO:0000313" key="3">
    <source>
        <dbReference type="Proteomes" id="UP000283210"/>
    </source>
</evidence>